<proteinExistence type="predicted"/>
<organism evidence="1 2">
    <name type="scientific">Caerostris extrusa</name>
    <name type="common">Bark spider</name>
    <name type="synonym">Caerostris bankana</name>
    <dbReference type="NCBI Taxonomy" id="172846"/>
    <lineage>
        <taxon>Eukaryota</taxon>
        <taxon>Metazoa</taxon>
        <taxon>Ecdysozoa</taxon>
        <taxon>Arthropoda</taxon>
        <taxon>Chelicerata</taxon>
        <taxon>Arachnida</taxon>
        <taxon>Araneae</taxon>
        <taxon>Araneomorphae</taxon>
        <taxon>Entelegynae</taxon>
        <taxon>Araneoidea</taxon>
        <taxon>Araneidae</taxon>
        <taxon>Caerostris</taxon>
    </lineage>
</organism>
<dbReference type="EMBL" id="BPLR01001492">
    <property type="protein sequence ID" value="GIZ02690.1"/>
    <property type="molecule type" value="Genomic_DNA"/>
</dbReference>
<comment type="caution">
    <text evidence="1">The sequence shown here is derived from an EMBL/GenBank/DDBJ whole genome shotgun (WGS) entry which is preliminary data.</text>
</comment>
<protein>
    <submittedName>
        <fullName evidence="1">Uncharacterized protein</fullName>
    </submittedName>
</protein>
<gene>
    <name evidence="1" type="ORF">CEXT_313371</name>
</gene>
<evidence type="ECO:0000313" key="2">
    <source>
        <dbReference type="Proteomes" id="UP001054945"/>
    </source>
</evidence>
<sequence>MRRGPALSRPLTTPEKDLPEARANFTYGNREHKFSLDQSSDCAEMFTLSRAWIEPELVLSVSVSEVGACFLEVLSGVVSGPERAEPRLIRIFFVHCGSLYRCLTKKYVLPGQTQSSGEFLSQRQLSVLRTTPPHTAAQVHSVRKRSFVFQR</sequence>
<accession>A0AAV4Y899</accession>
<name>A0AAV4Y899_CAEEX</name>
<evidence type="ECO:0000313" key="1">
    <source>
        <dbReference type="EMBL" id="GIZ02690.1"/>
    </source>
</evidence>
<reference evidence="1 2" key="1">
    <citation type="submission" date="2021-06" db="EMBL/GenBank/DDBJ databases">
        <title>Caerostris extrusa draft genome.</title>
        <authorList>
            <person name="Kono N."/>
            <person name="Arakawa K."/>
        </authorList>
    </citation>
    <scope>NUCLEOTIDE SEQUENCE [LARGE SCALE GENOMIC DNA]</scope>
</reference>
<dbReference type="Proteomes" id="UP001054945">
    <property type="component" value="Unassembled WGS sequence"/>
</dbReference>
<dbReference type="AlphaFoldDB" id="A0AAV4Y899"/>
<keyword evidence="2" id="KW-1185">Reference proteome</keyword>